<dbReference type="PROSITE" id="PS50929">
    <property type="entry name" value="ABC_TM1F"/>
    <property type="match status" value="1"/>
</dbReference>
<feature type="transmembrane region" description="Helical" evidence="10">
    <location>
        <begin position="57"/>
        <end position="78"/>
    </location>
</feature>
<dbReference type="EMBL" id="CP011129">
    <property type="protein sequence ID" value="ALN82211.1"/>
    <property type="molecule type" value="Genomic_DNA"/>
</dbReference>
<dbReference type="PROSITE" id="PS50893">
    <property type="entry name" value="ABC_TRANSPORTER_2"/>
    <property type="match status" value="1"/>
</dbReference>
<keyword evidence="14" id="KW-1185">Reference proteome</keyword>
<evidence type="ECO:0000259" key="11">
    <source>
        <dbReference type="PROSITE" id="PS50893"/>
    </source>
</evidence>
<evidence type="ECO:0000256" key="1">
    <source>
        <dbReference type="ARBA" id="ARBA00004651"/>
    </source>
</evidence>
<comment type="subcellular location">
    <subcellularLocation>
        <location evidence="1">Cell membrane</location>
        <topology evidence="1">Multi-pass membrane protein</topology>
    </subcellularLocation>
</comment>
<dbReference type="PROSITE" id="PS00211">
    <property type="entry name" value="ABC_TRANSPORTER_1"/>
    <property type="match status" value="1"/>
</dbReference>
<protein>
    <submittedName>
        <fullName evidence="13">Alpha-hemolysin translocation ATP-binding protein hlyB</fullName>
    </submittedName>
</protein>
<keyword evidence="4" id="KW-1003">Cell membrane</keyword>
<dbReference type="PANTHER" id="PTHR24221">
    <property type="entry name" value="ATP-BINDING CASSETTE SUB-FAMILY B"/>
    <property type="match status" value="1"/>
</dbReference>
<evidence type="ECO:0000256" key="9">
    <source>
        <dbReference type="ARBA" id="ARBA00023136"/>
    </source>
</evidence>
<evidence type="ECO:0000313" key="13">
    <source>
        <dbReference type="EMBL" id="ALN82211.1"/>
    </source>
</evidence>
<dbReference type="InterPro" id="IPR036640">
    <property type="entry name" value="ABC1_TM_sf"/>
</dbReference>
<dbReference type="Pfam" id="PF00664">
    <property type="entry name" value="ABC_membrane"/>
    <property type="match status" value="1"/>
</dbReference>
<dbReference type="InterPro" id="IPR027417">
    <property type="entry name" value="P-loop_NTPase"/>
</dbReference>
<dbReference type="STRING" id="84531.LA76x_4095"/>
<dbReference type="InterPro" id="IPR017871">
    <property type="entry name" value="ABC_transporter-like_CS"/>
</dbReference>
<dbReference type="PATRIC" id="fig|84531.8.peg.4103"/>
<dbReference type="GO" id="GO:0030253">
    <property type="term" value="P:protein secretion by the type I secretion system"/>
    <property type="evidence" value="ECO:0007669"/>
    <property type="project" value="InterPro"/>
</dbReference>
<dbReference type="SUPFAM" id="SSF90123">
    <property type="entry name" value="ABC transporter transmembrane region"/>
    <property type="match status" value="1"/>
</dbReference>
<accession>A0A0S2FFA9</accession>
<dbReference type="FunFam" id="3.40.50.300:FF:000299">
    <property type="entry name" value="ABC transporter ATP-binding protein/permease"/>
    <property type="match status" value="1"/>
</dbReference>
<name>A0A0S2FFA9_LYSAN</name>
<evidence type="ECO:0000259" key="12">
    <source>
        <dbReference type="PROSITE" id="PS50929"/>
    </source>
</evidence>
<dbReference type="InterPro" id="IPR039421">
    <property type="entry name" value="Type_1_exporter"/>
</dbReference>
<dbReference type="SUPFAM" id="SSF52540">
    <property type="entry name" value="P-loop containing nucleoside triphosphate hydrolases"/>
    <property type="match status" value="1"/>
</dbReference>
<dbReference type="CDD" id="cd18588">
    <property type="entry name" value="ABC_6TM_CyaB_HlyB_like"/>
    <property type="match status" value="1"/>
</dbReference>
<dbReference type="Pfam" id="PF00005">
    <property type="entry name" value="ABC_tran"/>
    <property type="match status" value="1"/>
</dbReference>
<dbReference type="GO" id="GO:0140359">
    <property type="term" value="F:ABC-type transporter activity"/>
    <property type="evidence" value="ECO:0007669"/>
    <property type="project" value="InterPro"/>
</dbReference>
<evidence type="ECO:0000256" key="3">
    <source>
        <dbReference type="ARBA" id="ARBA00022448"/>
    </source>
</evidence>
<evidence type="ECO:0000313" key="14">
    <source>
        <dbReference type="Proteomes" id="UP000060787"/>
    </source>
</evidence>
<dbReference type="GO" id="GO:0005524">
    <property type="term" value="F:ATP binding"/>
    <property type="evidence" value="ECO:0007669"/>
    <property type="project" value="UniProtKB-KW"/>
</dbReference>
<evidence type="ECO:0000256" key="4">
    <source>
        <dbReference type="ARBA" id="ARBA00022475"/>
    </source>
</evidence>
<comment type="similarity">
    <text evidence="2">Belongs to the ABC transporter superfamily. Protein-1 exporter (TC 3.A.1.109) family.</text>
</comment>
<keyword evidence="8 10" id="KW-1133">Transmembrane helix</keyword>
<feature type="transmembrane region" description="Helical" evidence="10">
    <location>
        <begin position="161"/>
        <end position="181"/>
    </location>
</feature>
<evidence type="ECO:0000256" key="10">
    <source>
        <dbReference type="SAM" id="Phobius"/>
    </source>
</evidence>
<evidence type="ECO:0000256" key="5">
    <source>
        <dbReference type="ARBA" id="ARBA00022692"/>
    </source>
</evidence>
<feature type="transmembrane region" description="Helical" evidence="10">
    <location>
        <begin position="23"/>
        <end position="45"/>
    </location>
</feature>
<reference evidence="13 14" key="1">
    <citation type="journal article" date="2015" name="BMC Genomics">
        <title>Comparative genomics and metabolic profiling of the genus Lysobacter.</title>
        <authorList>
            <person name="de Bruijn I."/>
            <person name="Cheng X."/>
            <person name="de Jager V."/>
            <person name="Exposito R.G."/>
            <person name="Watrous J."/>
            <person name="Patel N."/>
            <person name="Postma J."/>
            <person name="Dorrestein P.C."/>
            <person name="Kobayashi D."/>
            <person name="Raaijmakers J.M."/>
        </authorList>
    </citation>
    <scope>NUCLEOTIDE SEQUENCE [LARGE SCALE GENOMIC DNA]</scope>
    <source>
        <strain evidence="13 14">76</strain>
    </source>
</reference>
<dbReference type="InterPro" id="IPR003439">
    <property type="entry name" value="ABC_transporter-like_ATP-bd"/>
</dbReference>
<dbReference type="KEGG" id="lab:LA76x_4095"/>
<evidence type="ECO:0000256" key="7">
    <source>
        <dbReference type="ARBA" id="ARBA00022840"/>
    </source>
</evidence>
<dbReference type="InterPro" id="IPR011527">
    <property type="entry name" value="ABC1_TM_dom"/>
</dbReference>
<keyword evidence="5 10" id="KW-0812">Transmembrane</keyword>
<dbReference type="GO" id="GO:0034040">
    <property type="term" value="F:ATPase-coupled lipid transmembrane transporter activity"/>
    <property type="evidence" value="ECO:0007669"/>
    <property type="project" value="TreeGrafter"/>
</dbReference>
<evidence type="ECO:0000256" key="2">
    <source>
        <dbReference type="ARBA" id="ARBA00006025"/>
    </source>
</evidence>
<organism evidence="13 14">
    <name type="scientific">Lysobacter antibioticus</name>
    <dbReference type="NCBI Taxonomy" id="84531"/>
    <lineage>
        <taxon>Bacteria</taxon>
        <taxon>Pseudomonadati</taxon>
        <taxon>Pseudomonadota</taxon>
        <taxon>Gammaproteobacteria</taxon>
        <taxon>Lysobacterales</taxon>
        <taxon>Lysobacteraceae</taxon>
        <taxon>Lysobacter</taxon>
    </lineage>
</organism>
<keyword evidence="7 13" id="KW-0067">ATP-binding</keyword>
<dbReference type="Gene3D" id="1.20.1560.10">
    <property type="entry name" value="ABC transporter type 1, transmembrane domain"/>
    <property type="match status" value="1"/>
</dbReference>
<dbReference type="GO" id="GO:0030256">
    <property type="term" value="C:type I protein secretion system complex"/>
    <property type="evidence" value="ECO:0007669"/>
    <property type="project" value="InterPro"/>
</dbReference>
<dbReference type="GO" id="GO:0016887">
    <property type="term" value="F:ATP hydrolysis activity"/>
    <property type="evidence" value="ECO:0007669"/>
    <property type="project" value="InterPro"/>
</dbReference>
<dbReference type="GO" id="GO:0005886">
    <property type="term" value="C:plasma membrane"/>
    <property type="evidence" value="ECO:0007669"/>
    <property type="project" value="UniProtKB-SubCell"/>
</dbReference>
<dbReference type="AlphaFoldDB" id="A0A0S2FFA9"/>
<dbReference type="Proteomes" id="UP000060787">
    <property type="component" value="Chromosome"/>
</dbReference>
<keyword evidence="9 10" id="KW-0472">Membrane</keyword>
<gene>
    <name evidence="13" type="primary">hlyB</name>
    <name evidence="13" type="ORF">LA76x_4095</name>
</gene>
<sequence>MLDSPPKFDIRWFIPEFARHKRLLAEVLFVSVILQLLALGSPLVFQVAMDKVLVHKALSTLDVITVALVAIAVWEAFLTGLRGYIFTHTTNRIDIAIGVKLFKHLMGLPLRYFKARQIGTIVARVQQLEGIRSFLTGSMLTLCVDLAFALVFLYVMSRLSWSLTCIVLAGLPFYFAVAYASTGPLQSRIERQFQVAALNKSLLAESVAGVETIKSMAVEPGMLRRWEAQAAEAAEAGFRTQSLNSLVSHGVTLLQKVISVAIVWYGAQLVTSLQITIGQLIAFNMMASHINAPISRLTDLWQQFVQARVAVDRLGDMLNLPVEQDRAAVEPAGPISGSIEIRQLVFRYQPNSEPVLRGVSLRIEPGESIGIVGPSGSGKSTLAYLLQKLYAPDAGEILVDGIPLPRLSAKYLRSQIGVVQQESYLFNRSVRHNIAIRDASAPLEDVIRAAKLAGAHDFILQLPTGYDTILAEGGSSLSGGQRQRVAIARALMADPRILILDEATSALDDESQALIQRNMAEIAKGRTVVTIAHRLSAVRRCDRIVSLEHGRITEVGSHDELLARGGCYAKLCDLQRSFGNPEAGHAA</sequence>
<evidence type="ECO:0000256" key="6">
    <source>
        <dbReference type="ARBA" id="ARBA00022741"/>
    </source>
</evidence>
<proteinExistence type="inferred from homology"/>
<dbReference type="PANTHER" id="PTHR24221:SF647">
    <property type="entry name" value="BLL6336 PROTEIN"/>
    <property type="match status" value="1"/>
</dbReference>
<dbReference type="InterPro" id="IPR010132">
    <property type="entry name" value="ATPase_T1SS_HlyB"/>
</dbReference>
<feature type="domain" description="ABC transmembrane type-1" evidence="12">
    <location>
        <begin position="27"/>
        <end position="306"/>
    </location>
</feature>
<evidence type="ECO:0000256" key="8">
    <source>
        <dbReference type="ARBA" id="ARBA00022989"/>
    </source>
</evidence>
<dbReference type="SMART" id="SM00382">
    <property type="entry name" value="AAA"/>
    <property type="match status" value="1"/>
</dbReference>
<keyword evidence="3" id="KW-0813">Transport</keyword>
<feature type="domain" description="ABC transporter" evidence="11">
    <location>
        <begin position="339"/>
        <end position="574"/>
    </location>
</feature>
<dbReference type="InterPro" id="IPR003593">
    <property type="entry name" value="AAA+_ATPase"/>
</dbReference>
<feature type="transmembrane region" description="Helical" evidence="10">
    <location>
        <begin position="134"/>
        <end position="155"/>
    </location>
</feature>
<dbReference type="NCBIfam" id="TIGR01846">
    <property type="entry name" value="type_I_sec_HlyB"/>
    <property type="match status" value="1"/>
</dbReference>
<dbReference type="Gene3D" id="3.40.50.300">
    <property type="entry name" value="P-loop containing nucleotide triphosphate hydrolases"/>
    <property type="match status" value="1"/>
</dbReference>
<keyword evidence="6" id="KW-0547">Nucleotide-binding</keyword>